<accession>A0A1I1BH82</accession>
<proteinExistence type="predicted"/>
<name>A0A1I1BH82_9ACTN</name>
<dbReference type="InterPro" id="IPR052613">
    <property type="entry name" value="LicD_transferase"/>
</dbReference>
<dbReference type="Gene3D" id="3.40.50.150">
    <property type="entry name" value="Vaccinia Virus protein VP39"/>
    <property type="match status" value="1"/>
</dbReference>
<dbReference type="SUPFAM" id="SSF53335">
    <property type="entry name" value="S-adenosyl-L-methionine-dependent methyltransferases"/>
    <property type="match status" value="1"/>
</dbReference>
<keyword evidence="1" id="KW-0489">Methyltransferase</keyword>
<dbReference type="GO" id="GO:0032259">
    <property type="term" value="P:methylation"/>
    <property type="evidence" value="ECO:0007669"/>
    <property type="project" value="UniProtKB-KW"/>
</dbReference>
<organism evidence="1 2">
    <name type="scientific">Nocardioides alpinus</name>
    <dbReference type="NCBI Taxonomy" id="748909"/>
    <lineage>
        <taxon>Bacteria</taxon>
        <taxon>Bacillati</taxon>
        <taxon>Actinomycetota</taxon>
        <taxon>Actinomycetes</taxon>
        <taxon>Propionibacteriales</taxon>
        <taxon>Nocardioidaceae</taxon>
        <taxon>Nocardioides</taxon>
    </lineage>
</organism>
<dbReference type="PANTHER" id="PTHR13627">
    <property type="entry name" value="FUKUTIN RELATED PROTEIN"/>
    <property type="match status" value="1"/>
</dbReference>
<evidence type="ECO:0000313" key="1">
    <source>
        <dbReference type="EMBL" id="SFB49006.1"/>
    </source>
</evidence>
<dbReference type="Proteomes" id="UP000199113">
    <property type="component" value="Unassembled WGS sequence"/>
</dbReference>
<dbReference type="STRING" id="748909.SAMN05192575_1198"/>
<gene>
    <name evidence="1" type="ORF">SAMN05192575_1198</name>
</gene>
<dbReference type="PANTHER" id="PTHR13627:SF31">
    <property type="entry name" value="RIBITOL 5-PHOSPHATE TRANSFERASE FKRP"/>
    <property type="match status" value="1"/>
</dbReference>
<dbReference type="GO" id="GO:0008168">
    <property type="term" value="F:methyltransferase activity"/>
    <property type="evidence" value="ECO:0007669"/>
    <property type="project" value="UniProtKB-KW"/>
</dbReference>
<evidence type="ECO:0000313" key="2">
    <source>
        <dbReference type="Proteomes" id="UP000199113"/>
    </source>
</evidence>
<reference evidence="1" key="1">
    <citation type="submission" date="2016-10" db="EMBL/GenBank/DDBJ databases">
        <authorList>
            <person name="de Groot N.N."/>
        </authorList>
    </citation>
    <scope>NUCLEOTIDE SEQUENCE [LARGE SCALE GENOMIC DNA]</scope>
    <source>
        <strain evidence="1">CGMCC 1.10697</strain>
    </source>
</reference>
<sequence length="532" mass="59027">MSGRPLDILRRVKSLGQLRRSGALDVHRIDADGLLLGSSRERLVDVAFDGRRIWSFWVVRDGEQRDDGIHLVWPKPLRPYLDGVAELTITDPGSEAVLFSETVQFGARTDRIEVVNPAGRPLAIDKSLKLVETFDTRDAAHVEPLLDAIEEVLGALTKVGLDAFLAYGTALGAIRDGGLIGHDSDADLGYVSTYDHPVDVIRESFRIQRALTDMGYRVTRYSAIALKVHVEESDGLDRGLDVFGGFMREGTFYLMGEIAVPFRREWIYPLGTASLEGREFPVPANADKFLTATYGPHWRVPDPAYKFTTPASTIELFNGWFRGMRTGRAGWHGYHKRTIHQKQSVSTVAHEVAERHPDLATYVDIGCGRGADVAWFADRGTSAIGLDFQPYAYEAEAERRADDPRVSFQLFNLLELRHVLAVSAWVARTPGPRAVGCVHVVERLGRRGRLNMLRSARMMLAGTDGTLHLQFLSEKGRDGYARRTGARQPLDPAVVAADVAESGGRILHEVRERVSAEPGSSQVCRMTIDWNA</sequence>
<protein>
    <submittedName>
        <fullName evidence="1">Thiopurine S-methyltransferase (TPMT)</fullName>
    </submittedName>
</protein>
<keyword evidence="1" id="KW-0808">Transferase</keyword>
<dbReference type="EMBL" id="FOKC01000019">
    <property type="protein sequence ID" value="SFB49006.1"/>
    <property type="molecule type" value="Genomic_DNA"/>
</dbReference>
<dbReference type="AlphaFoldDB" id="A0A1I1BH82"/>
<dbReference type="InterPro" id="IPR029063">
    <property type="entry name" value="SAM-dependent_MTases_sf"/>
</dbReference>